<feature type="non-terminal residue" evidence="15">
    <location>
        <position position="1"/>
    </location>
</feature>
<comment type="similarity">
    <text evidence="2 11">Belongs to the helicase family. RecQ subfamily.</text>
</comment>
<name>A0A1D1ZRK9_AUXPR</name>
<dbReference type="AlphaFoldDB" id="A0A1D1ZRK9"/>
<dbReference type="GO" id="GO:0000724">
    <property type="term" value="P:double-strand break repair via homologous recombination"/>
    <property type="evidence" value="ECO:0007669"/>
    <property type="project" value="TreeGrafter"/>
</dbReference>
<keyword evidence="4 11" id="KW-0378">Hydrolase</keyword>
<dbReference type="PROSITE" id="PS00690">
    <property type="entry name" value="DEAH_ATP_HELICASE"/>
    <property type="match status" value="1"/>
</dbReference>
<dbReference type="InterPro" id="IPR002464">
    <property type="entry name" value="DNA/RNA_helicase_DEAH_CS"/>
</dbReference>
<feature type="domain" description="Helicase ATP-binding" evidence="13">
    <location>
        <begin position="236"/>
        <end position="415"/>
    </location>
</feature>
<dbReference type="SUPFAM" id="SSF52540">
    <property type="entry name" value="P-loop containing nucleoside triphosphate hydrolases"/>
    <property type="match status" value="1"/>
</dbReference>
<dbReference type="GO" id="GO:0005634">
    <property type="term" value="C:nucleus"/>
    <property type="evidence" value="ECO:0007669"/>
    <property type="project" value="UniProtKB-SubCell"/>
</dbReference>
<feature type="domain" description="Helicase C-terminal" evidence="14">
    <location>
        <begin position="446"/>
        <end position="594"/>
    </location>
</feature>
<dbReference type="GO" id="GO:0005694">
    <property type="term" value="C:chromosome"/>
    <property type="evidence" value="ECO:0007669"/>
    <property type="project" value="TreeGrafter"/>
</dbReference>
<dbReference type="GO" id="GO:0005737">
    <property type="term" value="C:cytoplasm"/>
    <property type="evidence" value="ECO:0007669"/>
    <property type="project" value="TreeGrafter"/>
</dbReference>
<dbReference type="PROSITE" id="PS51194">
    <property type="entry name" value="HELICASE_CTER"/>
    <property type="match status" value="1"/>
</dbReference>
<dbReference type="GO" id="GO:0005524">
    <property type="term" value="F:ATP binding"/>
    <property type="evidence" value="ECO:0007669"/>
    <property type="project" value="UniProtKB-KW"/>
</dbReference>
<comment type="subcellular location">
    <subcellularLocation>
        <location evidence="1 11">Nucleus</location>
    </subcellularLocation>
</comment>
<dbReference type="NCBIfam" id="TIGR00614">
    <property type="entry name" value="recQ_fam"/>
    <property type="match status" value="1"/>
</dbReference>
<dbReference type="EMBL" id="GDKF01009247">
    <property type="protein sequence ID" value="JAT69375.1"/>
    <property type="molecule type" value="Transcribed_RNA"/>
</dbReference>
<dbReference type="FunFam" id="3.40.50.300:FF:000296">
    <property type="entry name" value="ATP-dependent DNA helicase RecQ"/>
    <property type="match status" value="1"/>
</dbReference>
<feature type="compositionally biased region" description="Low complexity" evidence="12">
    <location>
        <begin position="646"/>
        <end position="655"/>
    </location>
</feature>
<protein>
    <recommendedName>
        <fullName evidence="11">ATP-dependent DNA helicase</fullName>
        <ecNumber evidence="11">5.6.2.4</ecNumber>
    </recommendedName>
</protein>
<evidence type="ECO:0000256" key="8">
    <source>
        <dbReference type="ARBA" id="ARBA00023235"/>
    </source>
</evidence>
<dbReference type="PANTHER" id="PTHR13710:SF153">
    <property type="entry name" value="RECQ-LIKE DNA HELICASE BLM"/>
    <property type="match status" value="1"/>
</dbReference>
<dbReference type="InterPro" id="IPR032284">
    <property type="entry name" value="RecQ_Zn-bd"/>
</dbReference>
<dbReference type="GO" id="GO:0043138">
    <property type="term" value="F:3'-5' DNA helicase activity"/>
    <property type="evidence" value="ECO:0007669"/>
    <property type="project" value="UniProtKB-EC"/>
</dbReference>
<dbReference type="Pfam" id="PF00270">
    <property type="entry name" value="DEAD"/>
    <property type="match status" value="1"/>
</dbReference>
<keyword evidence="8" id="KW-0413">Isomerase</keyword>
<keyword evidence="7" id="KW-0238">DNA-binding</keyword>
<evidence type="ECO:0000259" key="14">
    <source>
        <dbReference type="PROSITE" id="PS51194"/>
    </source>
</evidence>
<dbReference type="InterPro" id="IPR004589">
    <property type="entry name" value="DNA_helicase_ATP-dep_RecQ"/>
</dbReference>
<evidence type="ECO:0000256" key="12">
    <source>
        <dbReference type="SAM" id="MobiDB-lite"/>
    </source>
</evidence>
<evidence type="ECO:0000256" key="1">
    <source>
        <dbReference type="ARBA" id="ARBA00004123"/>
    </source>
</evidence>
<evidence type="ECO:0000256" key="10">
    <source>
        <dbReference type="ARBA" id="ARBA00034617"/>
    </source>
</evidence>
<keyword evidence="3 11" id="KW-0547">Nucleotide-binding</keyword>
<evidence type="ECO:0000256" key="4">
    <source>
        <dbReference type="ARBA" id="ARBA00022801"/>
    </source>
</evidence>
<dbReference type="GO" id="GO:0009378">
    <property type="term" value="F:four-way junction helicase activity"/>
    <property type="evidence" value="ECO:0007669"/>
    <property type="project" value="TreeGrafter"/>
</dbReference>
<feature type="region of interest" description="Disordered" evidence="12">
    <location>
        <begin position="700"/>
        <end position="729"/>
    </location>
</feature>
<dbReference type="PANTHER" id="PTHR13710">
    <property type="entry name" value="DNA HELICASE RECQ FAMILY MEMBER"/>
    <property type="match status" value="1"/>
</dbReference>
<dbReference type="Gene3D" id="3.40.50.300">
    <property type="entry name" value="P-loop containing nucleotide triphosphate hydrolases"/>
    <property type="match status" value="2"/>
</dbReference>
<evidence type="ECO:0000256" key="2">
    <source>
        <dbReference type="ARBA" id="ARBA00005446"/>
    </source>
</evidence>
<gene>
    <name evidence="15" type="ORF">g.72360</name>
</gene>
<evidence type="ECO:0000313" key="15">
    <source>
        <dbReference type="EMBL" id="JAT69375.1"/>
    </source>
</evidence>
<dbReference type="InterPro" id="IPR014001">
    <property type="entry name" value="Helicase_ATP-bd"/>
</dbReference>
<comment type="catalytic activity">
    <reaction evidence="11">
        <text>ATP + H2O = ADP + phosphate + H(+)</text>
        <dbReference type="Rhea" id="RHEA:13065"/>
        <dbReference type="ChEBI" id="CHEBI:15377"/>
        <dbReference type="ChEBI" id="CHEBI:15378"/>
        <dbReference type="ChEBI" id="CHEBI:30616"/>
        <dbReference type="ChEBI" id="CHEBI:43474"/>
        <dbReference type="ChEBI" id="CHEBI:456216"/>
    </reaction>
</comment>
<keyword evidence="5 11" id="KW-0347">Helicase</keyword>
<dbReference type="GO" id="GO:0016887">
    <property type="term" value="F:ATP hydrolysis activity"/>
    <property type="evidence" value="ECO:0007669"/>
    <property type="project" value="RHEA"/>
</dbReference>
<sequence length="729" mass="80242">REISCSDDLLLCKVLTPRPLPSLGTTGAMAEPHPVVEHLLDVFGYRDTVGPTELYAAFKDYQKDVRLCPDTCDEAAVSAFLQWFMERSDPATGEESDQLLLDLVSDSSSEEEDQEVCEVQAESPWRTRSPLSEGGRGRSHDADDISLDAEDVAPHFFPRPTQARARHRHLLFEASSAQDHRTPHCPPRGSPRGAAGQTAPISRSLTPQEHAMDMLDFANWMVFGNQSFRPRQRDIVEAALSGRDCFVLMSTGGGKSLTYQLPAVLSKGLTVVVTPLLSLMQDQVQALCMLRCGGVPASYLSSQQGVVETRAVFMELAKPNPSLKLLYVTPEQLVKGERLKAALTSLSNRGHLSRVVVDEAHCVSAWGHDFRPDYKQLGLVRSACFPHTPLMALTATATPEVRKDILSSLRMRYVCKFVVSFFRPNLTFKVIQKDYKRNEESMLPGYLHHMLEYIMSRGDATGIVYCLSRDESEGVAAAIRDCTGTSAAHYHAGMTPRARMQVQNDWRQGRVSVVVATIAFGMGIDKADVRYVLHFSLSKALEGYYQEAGRAGRDGLPCECVLYYARKDVPRIVQLLHHGKRSKAQFQREMELLSQMRDYCEEEKQCRHARLLRYFGEEWTQERCGDRCDNCLPKPKPTAKGGGAAQGPQGATKATQLKRKGREALSDVGFRSAAALLADAPTPVPAVSNSRGAAAMAKAKAARSGNERPGIAAFLSRGPAMAGPPPTSG</sequence>
<reference evidence="15" key="1">
    <citation type="submission" date="2015-08" db="EMBL/GenBank/DDBJ databases">
        <authorList>
            <person name="Babu N.S."/>
            <person name="Beckwith C.J."/>
            <person name="Beseler K.G."/>
            <person name="Brison A."/>
            <person name="Carone J.V."/>
            <person name="Caskin T.P."/>
            <person name="Diamond M."/>
            <person name="Durham M.E."/>
            <person name="Foxe J.M."/>
            <person name="Go M."/>
            <person name="Henderson B.A."/>
            <person name="Jones I.B."/>
            <person name="McGettigan J.A."/>
            <person name="Micheletti S.J."/>
            <person name="Nasrallah M.E."/>
            <person name="Ortiz D."/>
            <person name="Piller C.R."/>
            <person name="Privatt S.R."/>
            <person name="Schneider S.L."/>
            <person name="Sharp S."/>
            <person name="Smith T.C."/>
            <person name="Stanton J.D."/>
            <person name="Ullery H.E."/>
            <person name="Wilson R.J."/>
            <person name="Serrano M.G."/>
            <person name="Buck G."/>
            <person name="Lee V."/>
            <person name="Wang Y."/>
            <person name="Carvalho R."/>
            <person name="Voegtly L."/>
            <person name="Shi R."/>
            <person name="Duckworth R."/>
            <person name="Johnson A."/>
            <person name="Loviza R."/>
            <person name="Walstead R."/>
            <person name="Shah Z."/>
            <person name="Kiflezghi M."/>
            <person name="Wade K."/>
            <person name="Ball S.L."/>
            <person name="Bradley K.W."/>
            <person name="Asai D.J."/>
            <person name="Bowman C.A."/>
            <person name="Russell D.A."/>
            <person name="Pope W.H."/>
            <person name="Jacobs-Sera D."/>
            <person name="Hendrix R.W."/>
            <person name="Hatfull G.F."/>
        </authorList>
    </citation>
    <scope>NUCLEOTIDE SEQUENCE</scope>
</reference>
<dbReference type="SMART" id="SM00490">
    <property type="entry name" value="HELICc"/>
    <property type="match status" value="1"/>
</dbReference>
<keyword evidence="6 11" id="KW-0067">ATP-binding</keyword>
<evidence type="ECO:0000256" key="9">
    <source>
        <dbReference type="ARBA" id="ARBA00023242"/>
    </source>
</evidence>
<proteinExistence type="inferred from homology"/>
<feature type="region of interest" description="Disordered" evidence="12">
    <location>
        <begin position="173"/>
        <end position="199"/>
    </location>
</feature>
<dbReference type="CDD" id="cd17920">
    <property type="entry name" value="DEXHc_RecQ"/>
    <property type="match status" value="1"/>
</dbReference>
<dbReference type="EC" id="5.6.2.4" evidence="11"/>
<evidence type="ECO:0000256" key="5">
    <source>
        <dbReference type="ARBA" id="ARBA00022806"/>
    </source>
</evidence>
<evidence type="ECO:0000256" key="7">
    <source>
        <dbReference type="ARBA" id="ARBA00023125"/>
    </source>
</evidence>
<dbReference type="PROSITE" id="PS51192">
    <property type="entry name" value="HELICASE_ATP_BIND_1"/>
    <property type="match status" value="1"/>
</dbReference>
<dbReference type="GO" id="GO:0003677">
    <property type="term" value="F:DNA binding"/>
    <property type="evidence" value="ECO:0007669"/>
    <property type="project" value="UniProtKB-KW"/>
</dbReference>
<keyword evidence="9 11" id="KW-0539">Nucleus</keyword>
<comment type="catalytic activity">
    <reaction evidence="10 11">
        <text>Couples ATP hydrolysis with the unwinding of duplex DNA by translocating in the 3'-5' direction.</text>
        <dbReference type="EC" id="5.6.2.4"/>
    </reaction>
</comment>
<dbReference type="SMART" id="SM00487">
    <property type="entry name" value="DEXDc"/>
    <property type="match status" value="1"/>
</dbReference>
<dbReference type="InterPro" id="IPR011545">
    <property type="entry name" value="DEAD/DEAH_box_helicase_dom"/>
</dbReference>
<dbReference type="InterPro" id="IPR001650">
    <property type="entry name" value="Helicase_C-like"/>
</dbReference>
<dbReference type="InterPro" id="IPR027417">
    <property type="entry name" value="P-loop_NTPase"/>
</dbReference>
<evidence type="ECO:0000256" key="11">
    <source>
        <dbReference type="RuleBase" id="RU364117"/>
    </source>
</evidence>
<dbReference type="Pfam" id="PF00271">
    <property type="entry name" value="Helicase_C"/>
    <property type="match status" value="1"/>
</dbReference>
<evidence type="ECO:0000259" key="13">
    <source>
        <dbReference type="PROSITE" id="PS51192"/>
    </source>
</evidence>
<accession>A0A1D1ZRK9</accession>
<feature type="region of interest" description="Disordered" evidence="12">
    <location>
        <begin position="637"/>
        <end position="658"/>
    </location>
</feature>
<evidence type="ECO:0000256" key="6">
    <source>
        <dbReference type="ARBA" id="ARBA00022840"/>
    </source>
</evidence>
<organism evidence="15">
    <name type="scientific">Auxenochlorella protothecoides</name>
    <name type="common">Green microalga</name>
    <name type="synonym">Chlorella protothecoides</name>
    <dbReference type="NCBI Taxonomy" id="3075"/>
    <lineage>
        <taxon>Eukaryota</taxon>
        <taxon>Viridiplantae</taxon>
        <taxon>Chlorophyta</taxon>
        <taxon>core chlorophytes</taxon>
        <taxon>Trebouxiophyceae</taxon>
        <taxon>Chlorellales</taxon>
        <taxon>Chlorellaceae</taxon>
        <taxon>Auxenochlorella</taxon>
    </lineage>
</organism>
<evidence type="ECO:0000256" key="3">
    <source>
        <dbReference type="ARBA" id="ARBA00022741"/>
    </source>
</evidence>
<dbReference type="CDD" id="cd18794">
    <property type="entry name" value="SF2_C_RecQ"/>
    <property type="match status" value="1"/>
</dbReference>
<feature type="region of interest" description="Disordered" evidence="12">
    <location>
        <begin position="106"/>
        <end position="143"/>
    </location>
</feature>
<dbReference type="Pfam" id="PF16124">
    <property type="entry name" value="RecQ_Zn_bind"/>
    <property type="match status" value="1"/>
</dbReference>